<evidence type="ECO:0000313" key="2">
    <source>
        <dbReference type="Proteomes" id="UP000033995"/>
    </source>
</evidence>
<comment type="caution">
    <text evidence="1">The sequence shown here is derived from an EMBL/GenBank/DDBJ whole genome shotgun (WGS) entry which is preliminary data.</text>
</comment>
<dbReference type="AlphaFoldDB" id="A0A0F9ZSM5"/>
<proteinExistence type="predicted"/>
<protein>
    <submittedName>
        <fullName evidence="1">Uncharacterized protein</fullName>
    </submittedName>
</protein>
<dbReference type="Proteomes" id="UP000033995">
    <property type="component" value="Unassembled WGS sequence"/>
</dbReference>
<name>A0A0F9ZSM5_9BACT</name>
<gene>
    <name evidence="1" type="ORF">UR38_C0005G0027</name>
</gene>
<accession>A0A0F9ZSM5</accession>
<sequence>MMFDNSCITCYDTCMKQYKFVKFDGIYSRGDAKIGLNKSGLIRLSSGFCRINNILLFKYVVLYYDDLNKAIAFKFTNQREDGVLAVTKDTTGATVSVKSFMNANRLELRSYFGRYDWKKQTINGVGEVFIIELGRK</sequence>
<evidence type="ECO:0000313" key="1">
    <source>
        <dbReference type="EMBL" id="KKP47214.1"/>
    </source>
</evidence>
<reference evidence="1 2" key="1">
    <citation type="journal article" date="2015" name="Nature">
        <title>rRNA introns, odd ribosomes, and small enigmatic genomes across a large radiation of phyla.</title>
        <authorList>
            <person name="Brown C.T."/>
            <person name="Hug L.A."/>
            <person name="Thomas B.C."/>
            <person name="Sharon I."/>
            <person name="Castelle C.J."/>
            <person name="Singh A."/>
            <person name="Wilkins M.J."/>
            <person name="Williams K.H."/>
            <person name="Banfield J.F."/>
        </authorList>
    </citation>
    <scope>NUCLEOTIDE SEQUENCE [LARGE SCALE GENOMIC DNA]</scope>
</reference>
<dbReference type="EMBL" id="LBOZ01000005">
    <property type="protein sequence ID" value="KKP47214.1"/>
    <property type="molecule type" value="Genomic_DNA"/>
</dbReference>
<organism evidence="1 2">
    <name type="scientific">Candidatus Woesebacteria bacterium GW2011_GWA2_33_28</name>
    <dbReference type="NCBI Taxonomy" id="1618561"/>
    <lineage>
        <taxon>Bacteria</taxon>
        <taxon>Candidatus Woeseibacteriota</taxon>
    </lineage>
</organism>